<protein>
    <submittedName>
        <fullName evidence="2">Uncharacterized protein</fullName>
    </submittedName>
</protein>
<name>G7Q1Q2_MACFA</name>
<sequence>FFSSLLSFFFFRWGFRFCCPGWSTMVSPQPPPPGFKIFSCLSLPRNWDYRHVPPHPANFVFLLETGFLHVGQAVSELSTSGDPPTSASQSAGITGMSYRARPITLFFMANFVFVFLVE</sequence>
<dbReference type="Proteomes" id="UP000009130">
    <property type="component" value="Chromosome 20"/>
</dbReference>
<evidence type="ECO:0000256" key="1">
    <source>
        <dbReference type="SAM" id="SignalP"/>
    </source>
</evidence>
<dbReference type="PRINTS" id="PR02045">
    <property type="entry name" value="F138DOMAIN"/>
</dbReference>
<reference evidence="2" key="1">
    <citation type="journal article" date="2011" name="Nat. Biotechnol.">
        <title>Genome sequencing and comparison of two nonhuman primate animal models, the cynomolgus and Chinese rhesus macaques.</title>
        <authorList>
            <person name="Yan G."/>
            <person name="Zhang G."/>
            <person name="Fang X."/>
            <person name="Zhang Y."/>
            <person name="Li C."/>
            <person name="Ling F."/>
            <person name="Cooper D.N."/>
            <person name="Li Q."/>
            <person name="Li Y."/>
            <person name="van Gool A.J."/>
            <person name="Du H."/>
            <person name="Chen J."/>
            <person name="Chen R."/>
            <person name="Zhang P."/>
            <person name="Huang Z."/>
            <person name="Thompson J.R."/>
            <person name="Meng Y."/>
            <person name="Bai Y."/>
            <person name="Wang J."/>
            <person name="Zhuo M."/>
            <person name="Wang T."/>
            <person name="Huang Y."/>
            <person name="Wei L."/>
            <person name="Li J."/>
            <person name="Wang Z."/>
            <person name="Hu H."/>
            <person name="Yang P."/>
            <person name="Le L."/>
            <person name="Stenson P.D."/>
            <person name="Li B."/>
            <person name="Liu X."/>
            <person name="Ball E.V."/>
            <person name="An N."/>
            <person name="Huang Q."/>
            <person name="Zhang Y."/>
            <person name="Fan W."/>
            <person name="Zhang X."/>
            <person name="Li Y."/>
            <person name="Wang W."/>
            <person name="Katze M.G."/>
            <person name="Su B."/>
            <person name="Nielsen R."/>
            <person name="Yang H."/>
            <person name="Wang J."/>
            <person name="Wang X."/>
            <person name="Wang J."/>
        </authorList>
    </citation>
    <scope>NUCLEOTIDE SEQUENCE [LARGE SCALE GENOMIC DNA]</scope>
    <source>
        <strain evidence="2">CE-4</strain>
    </source>
</reference>
<organism>
    <name type="scientific">Macaca fascicularis</name>
    <name type="common">Crab-eating macaque</name>
    <name type="synonym">Cynomolgus monkey</name>
    <dbReference type="NCBI Taxonomy" id="9541"/>
    <lineage>
        <taxon>Eukaryota</taxon>
        <taxon>Metazoa</taxon>
        <taxon>Chordata</taxon>
        <taxon>Craniata</taxon>
        <taxon>Vertebrata</taxon>
        <taxon>Euteleostomi</taxon>
        <taxon>Mammalia</taxon>
        <taxon>Eutheria</taxon>
        <taxon>Euarchontoglires</taxon>
        <taxon>Primates</taxon>
        <taxon>Haplorrhini</taxon>
        <taxon>Catarrhini</taxon>
        <taxon>Cercopithecidae</taxon>
        <taxon>Cercopithecinae</taxon>
        <taxon>Macaca</taxon>
    </lineage>
</organism>
<dbReference type="PANTHER" id="PTHR46254">
    <property type="entry name" value="PROTEIN GVQW1-RELATED"/>
    <property type="match status" value="1"/>
</dbReference>
<feature type="non-terminal residue" evidence="2">
    <location>
        <position position="1"/>
    </location>
</feature>
<feature type="non-terminal residue" evidence="2">
    <location>
        <position position="118"/>
    </location>
</feature>
<gene>
    <name evidence="2" type="ORF">EGM_11980</name>
</gene>
<dbReference type="PANTHER" id="PTHR46254:SF3">
    <property type="entry name" value="SECRETED PROTEIN"/>
    <property type="match status" value="1"/>
</dbReference>
<feature type="chain" id="PRO_5003503266" evidence="1">
    <location>
        <begin position="21"/>
        <end position="118"/>
    </location>
</feature>
<dbReference type="EMBL" id="CM001295">
    <property type="protein sequence ID" value="EHH60590.1"/>
    <property type="molecule type" value="Genomic_DNA"/>
</dbReference>
<feature type="signal peptide" evidence="1">
    <location>
        <begin position="1"/>
        <end position="20"/>
    </location>
</feature>
<keyword evidence="1" id="KW-0732">Signal</keyword>
<evidence type="ECO:0000313" key="2">
    <source>
        <dbReference type="EMBL" id="EHH60590.1"/>
    </source>
</evidence>
<proteinExistence type="predicted"/>
<accession>G7Q1Q2</accession>
<dbReference type="AlphaFoldDB" id="G7Q1Q2"/>